<evidence type="ECO:0000313" key="6">
    <source>
        <dbReference type="Proteomes" id="UP001258994"/>
    </source>
</evidence>
<dbReference type="EMBL" id="CP134145">
    <property type="protein sequence ID" value="WNC73971.1"/>
    <property type="molecule type" value="Genomic_DNA"/>
</dbReference>
<dbReference type="InterPro" id="IPR020449">
    <property type="entry name" value="Tscrpt_reg_AraC-type_HTH"/>
</dbReference>
<dbReference type="PANTHER" id="PTHR47894:SF4">
    <property type="entry name" value="HTH-TYPE TRANSCRIPTIONAL REGULATOR GADX"/>
    <property type="match status" value="1"/>
</dbReference>
<reference evidence="6" key="1">
    <citation type="submission" date="2023-09" db="EMBL/GenBank/DDBJ databases">
        <authorList>
            <person name="Li S."/>
            <person name="Li X."/>
            <person name="Zhang C."/>
            <person name="Zhao Z."/>
        </authorList>
    </citation>
    <scope>NUCLEOTIDE SEQUENCE [LARGE SCALE GENOMIC DNA]</scope>
    <source>
        <strain evidence="6">SQ149</strain>
    </source>
</reference>
<gene>
    <name evidence="5" type="ORF">RGQ13_08260</name>
</gene>
<dbReference type="Pfam" id="PF12625">
    <property type="entry name" value="Arabinose_bd"/>
    <property type="match status" value="1"/>
</dbReference>
<protein>
    <submittedName>
        <fullName evidence="5">Helix-turn-helix domain-containing protein</fullName>
    </submittedName>
</protein>
<sequence length="328" mass="37969">MYTTAYNNIKLVQRALKRIDFDLNKMLSEYKFDFTPYNSGMDRVPCSLAHEFYLKVLQSIHCPNFPFEISKEINPSALESLGVSLLFSESLTAFIQRLEKFSLISSDNSSFQFEQELKRLTFTIFQVKNPTVEAFLQITSVVALDKLIKLAYKSDFSFAKIQLQGNVLSEHRSLYLDYFQCDIEFDAEQTRVYFQQEDLSSGFMLSNELIAHEQDLKSLELVSLLNQGDLISQIKLLITKLLPTGECSREKISSLLNMSSRLVHRRLEKLGITYKQVLEDVRKEQACIYLKQNKSINEISYLLGYTDASNFTRSFRGWYGVPPKEYKS</sequence>
<evidence type="ECO:0000313" key="5">
    <source>
        <dbReference type="EMBL" id="WNC73971.1"/>
    </source>
</evidence>
<keyword evidence="3" id="KW-0804">Transcription</keyword>
<dbReference type="SMART" id="SM00342">
    <property type="entry name" value="HTH_ARAC"/>
    <property type="match status" value="1"/>
</dbReference>
<evidence type="ECO:0000256" key="2">
    <source>
        <dbReference type="ARBA" id="ARBA00023125"/>
    </source>
</evidence>
<dbReference type="Pfam" id="PF12833">
    <property type="entry name" value="HTH_18"/>
    <property type="match status" value="1"/>
</dbReference>
<dbReference type="Proteomes" id="UP001258994">
    <property type="component" value="Chromosome"/>
</dbReference>
<keyword evidence="2" id="KW-0238">DNA-binding</keyword>
<keyword evidence="6" id="KW-1185">Reference proteome</keyword>
<dbReference type="InterPro" id="IPR032687">
    <property type="entry name" value="AraC-type_N"/>
</dbReference>
<evidence type="ECO:0000259" key="4">
    <source>
        <dbReference type="PROSITE" id="PS01124"/>
    </source>
</evidence>
<dbReference type="SUPFAM" id="SSF46689">
    <property type="entry name" value="Homeodomain-like"/>
    <property type="match status" value="1"/>
</dbReference>
<dbReference type="InterPro" id="IPR009057">
    <property type="entry name" value="Homeodomain-like_sf"/>
</dbReference>
<evidence type="ECO:0000256" key="1">
    <source>
        <dbReference type="ARBA" id="ARBA00023015"/>
    </source>
</evidence>
<dbReference type="PRINTS" id="PR00032">
    <property type="entry name" value="HTHARAC"/>
</dbReference>
<name>A0ABY9TZD6_9GAMM</name>
<proteinExistence type="predicted"/>
<dbReference type="RefSeq" id="WP_348393081.1">
    <property type="nucleotide sequence ID" value="NZ_CP134145.1"/>
</dbReference>
<dbReference type="Gene3D" id="1.10.10.60">
    <property type="entry name" value="Homeodomain-like"/>
    <property type="match status" value="1"/>
</dbReference>
<evidence type="ECO:0000256" key="3">
    <source>
        <dbReference type="ARBA" id="ARBA00023163"/>
    </source>
</evidence>
<organism evidence="5 6">
    <name type="scientific">Thalassotalea psychrophila</name>
    <dbReference type="NCBI Taxonomy" id="3065647"/>
    <lineage>
        <taxon>Bacteria</taxon>
        <taxon>Pseudomonadati</taxon>
        <taxon>Pseudomonadota</taxon>
        <taxon>Gammaproteobacteria</taxon>
        <taxon>Alteromonadales</taxon>
        <taxon>Colwelliaceae</taxon>
        <taxon>Thalassotalea</taxon>
    </lineage>
</organism>
<dbReference type="InterPro" id="IPR018060">
    <property type="entry name" value="HTH_AraC"/>
</dbReference>
<feature type="domain" description="HTH araC/xylS-type" evidence="4">
    <location>
        <begin position="232"/>
        <end position="328"/>
    </location>
</feature>
<accession>A0ABY9TZD6</accession>
<dbReference type="PANTHER" id="PTHR47894">
    <property type="entry name" value="HTH-TYPE TRANSCRIPTIONAL REGULATOR GADX"/>
    <property type="match status" value="1"/>
</dbReference>
<keyword evidence="1" id="KW-0805">Transcription regulation</keyword>
<dbReference type="PROSITE" id="PS01124">
    <property type="entry name" value="HTH_ARAC_FAMILY_2"/>
    <property type="match status" value="1"/>
</dbReference>